<keyword evidence="4" id="KW-1003">Cell membrane</keyword>
<dbReference type="PANTHER" id="PTHR43124">
    <property type="entry name" value="PURINE EFFLUX PUMP PBUE"/>
    <property type="match status" value="1"/>
</dbReference>
<keyword evidence="7" id="KW-0472">Membrane</keyword>
<dbReference type="InterPro" id="IPR011701">
    <property type="entry name" value="MFS"/>
</dbReference>
<dbReference type="PROSITE" id="PS50850">
    <property type="entry name" value="MFS"/>
    <property type="match status" value="1"/>
</dbReference>
<evidence type="ECO:0000256" key="3">
    <source>
        <dbReference type="ARBA" id="ARBA00022448"/>
    </source>
</evidence>
<name>A0A4S4C5B8_9BACI</name>
<evidence type="ECO:0000256" key="1">
    <source>
        <dbReference type="ARBA" id="ARBA00004651"/>
    </source>
</evidence>
<dbReference type="OrthoDB" id="2986280at2"/>
<dbReference type="EMBL" id="SSNT01000001">
    <property type="protein sequence ID" value="THF82941.1"/>
    <property type="molecule type" value="Genomic_DNA"/>
</dbReference>
<protein>
    <submittedName>
        <fullName evidence="9">MFS transporter</fullName>
    </submittedName>
</protein>
<evidence type="ECO:0000256" key="2">
    <source>
        <dbReference type="ARBA" id="ARBA00007520"/>
    </source>
</evidence>
<dbReference type="InterPro" id="IPR001958">
    <property type="entry name" value="Tet-R_TetA/multi-R_MdtG-like"/>
</dbReference>
<keyword evidence="5" id="KW-0812">Transmembrane</keyword>
<dbReference type="Proteomes" id="UP000310334">
    <property type="component" value="Unassembled WGS sequence"/>
</dbReference>
<organism evidence="9 10">
    <name type="scientific">Metabacillus sediminilitoris</name>
    <dbReference type="NCBI Taxonomy" id="2567941"/>
    <lineage>
        <taxon>Bacteria</taxon>
        <taxon>Bacillati</taxon>
        <taxon>Bacillota</taxon>
        <taxon>Bacilli</taxon>
        <taxon>Bacillales</taxon>
        <taxon>Bacillaceae</taxon>
        <taxon>Metabacillus</taxon>
    </lineage>
</organism>
<dbReference type="PROSITE" id="PS00217">
    <property type="entry name" value="SUGAR_TRANSPORT_2"/>
    <property type="match status" value="1"/>
</dbReference>
<accession>A0A4S4C5B8</accession>
<comment type="similarity">
    <text evidence="2">Belongs to the major facilitator superfamily. TCR/Tet family.</text>
</comment>
<evidence type="ECO:0000259" key="8">
    <source>
        <dbReference type="PROSITE" id="PS50850"/>
    </source>
</evidence>
<reference evidence="9 10" key="1">
    <citation type="submission" date="2019-04" db="EMBL/GenBank/DDBJ databases">
        <title>Bacillus sediminilitoris sp. nov., isolated from a tidal flat sediment on the East China Sea.</title>
        <authorList>
            <person name="Wei Y."/>
            <person name="Mao H."/>
            <person name="Fang J."/>
        </authorList>
    </citation>
    <scope>NUCLEOTIDE SEQUENCE [LARGE SCALE GENOMIC DNA]</scope>
    <source>
        <strain evidence="9 10">DSL-17</strain>
    </source>
</reference>
<dbReference type="SUPFAM" id="SSF103473">
    <property type="entry name" value="MFS general substrate transporter"/>
    <property type="match status" value="1"/>
</dbReference>
<dbReference type="InterPro" id="IPR005829">
    <property type="entry name" value="Sugar_transporter_CS"/>
</dbReference>
<dbReference type="Pfam" id="PF07690">
    <property type="entry name" value="MFS_1"/>
    <property type="match status" value="1"/>
</dbReference>
<dbReference type="Gene3D" id="1.20.1250.20">
    <property type="entry name" value="MFS general substrate transporter like domains"/>
    <property type="match status" value="1"/>
</dbReference>
<dbReference type="InterPro" id="IPR050189">
    <property type="entry name" value="MFS_Efflux_Transporters"/>
</dbReference>
<feature type="domain" description="Major facilitator superfamily (MFS) profile" evidence="8">
    <location>
        <begin position="9"/>
        <end position="398"/>
    </location>
</feature>
<dbReference type="GO" id="GO:0022857">
    <property type="term" value="F:transmembrane transporter activity"/>
    <property type="evidence" value="ECO:0007669"/>
    <property type="project" value="InterPro"/>
</dbReference>
<keyword evidence="6" id="KW-1133">Transmembrane helix</keyword>
<evidence type="ECO:0000256" key="4">
    <source>
        <dbReference type="ARBA" id="ARBA00022475"/>
    </source>
</evidence>
<dbReference type="InterPro" id="IPR036259">
    <property type="entry name" value="MFS_trans_sf"/>
</dbReference>
<evidence type="ECO:0000256" key="5">
    <source>
        <dbReference type="ARBA" id="ARBA00022692"/>
    </source>
</evidence>
<dbReference type="RefSeq" id="WP_136351181.1">
    <property type="nucleotide sequence ID" value="NZ_CP046266.1"/>
</dbReference>
<evidence type="ECO:0000256" key="6">
    <source>
        <dbReference type="ARBA" id="ARBA00022989"/>
    </source>
</evidence>
<dbReference type="InterPro" id="IPR020846">
    <property type="entry name" value="MFS_dom"/>
</dbReference>
<proteinExistence type="inferred from homology"/>
<dbReference type="PRINTS" id="PR01035">
    <property type="entry name" value="TCRTETA"/>
</dbReference>
<gene>
    <name evidence="9" type="ORF">E6W99_00830</name>
</gene>
<dbReference type="CDD" id="cd17474">
    <property type="entry name" value="MFS_YfmO_like"/>
    <property type="match status" value="1"/>
</dbReference>
<evidence type="ECO:0000313" key="9">
    <source>
        <dbReference type="EMBL" id="THF82941.1"/>
    </source>
</evidence>
<dbReference type="GO" id="GO:0005886">
    <property type="term" value="C:plasma membrane"/>
    <property type="evidence" value="ECO:0007669"/>
    <property type="project" value="UniProtKB-SubCell"/>
</dbReference>
<comment type="caution">
    <text evidence="9">The sequence shown here is derived from an EMBL/GenBank/DDBJ whole genome shotgun (WGS) entry which is preliminary data.</text>
</comment>
<evidence type="ECO:0000256" key="7">
    <source>
        <dbReference type="ARBA" id="ARBA00023136"/>
    </source>
</evidence>
<keyword evidence="3" id="KW-0813">Transport</keyword>
<comment type="subcellular location">
    <subcellularLocation>
        <location evidence="1">Cell membrane</location>
        <topology evidence="1">Multi-pass membrane protein</topology>
    </subcellularLocation>
</comment>
<dbReference type="PANTHER" id="PTHR43124:SF3">
    <property type="entry name" value="CHLORAMPHENICOL EFFLUX PUMP RV0191"/>
    <property type="match status" value="1"/>
</dbReference>
<sequence length="413" mass="44992">MREASKKLDLLALSSVPLVMTLGNSMLIPVLPLISKKLGISSFQVSLIITVYSIVAILLIPIAGYLSDRIGRKMVMVPCLIIAGIGGAVSGWASWKMDDPFLVILIGRVLQGVGSAGAAPVVIPLVGDMFKKDEQISAGLGLTETANTAGKVLSPIIGAVLASFLWFLPFWFIPFFSAISVLLVFFFIKVPNQKEKKNQSIKEFATNVRDVFKVNGKWLFAIFAIGCIIMFVLFGILFYLSDMLEKVYNLQGVKKGLVLAIPLLALSISSYISGKKIGQNKNLMKTVTVIGMGLVTISFIAIRIQHLFIYLVLFLIITGIGIGVTLPCLDAIITEGIEKEHRGTITSFYSAMRFIGVAAGPPAYAYFMSVSEHLIYYISGGISFLAVLIVMLFIKPDKRSQDDPNSKHMPKLA</sequence>
<evidence type="ECO:0000313" key="10">
    <source>
        <dbReference type="Proteomes" id="UP000310334"/>
    </source>
</evidence>
<keyword evidence="10" id="KW-1185">Reference proteome</keyword>
<dbReference type="AlphaFoldDB" id="A0A4S4C5B8"/>